<comment type="caution">
    <text evidence="3">The sequence shown here is derived from an EMBL/GenBank/DDBJ whole genome shotgun (WGS) entry which is preliminary data.</text>
</comment>
<feature type="region of interest" description="Disordered" evidence="2">
    <location>
        <begin position="1"/>
        <end position="22"/>
    </location>
</feature>
<evidence type="ECO:0000256" key="2">
    <source>
        <dbReference type="SAM" id="MobiDB-lite"/>
    </source>
</evidence>
<accession>A0A9D4IFR3</accession>
<dbReference type="OrthoDB" id="6208375at2759"/>
<keyword evidence="4" id="KW-1185">Reference proteome</keyword>
<dbReference type="Proteomes" id="UP000828390">
    <property type="component" value="Unassembled WGS sequence"/>
</dbReference>
<name>A0A9D4IFR3_DREPO</name>
<gene>
    <name evidence="3" type="ORF">DPMN_171612</name>
</gene>
<organism evidence="3 4">
    <name type="scientific">Dreissena polymorpha</name>
    <name type="common">Zebra mussel</name>
    <name type="synonym">Mytilus polymorpha</name>
    <dbReference type="NCBI Taxonomy" id="45954"/>
    <lineage>
        <taxon>Eukaryota</taxon>
        <taxon>Metazoa</taxon>
        <taxon>Spiralia</taxon>
        <taxon>Lophotrochozoa</taxon>
        <taxon>Mollusca</taxon>
        <taxon>Bivalvia</taxon>
        <taxon>Autobranchia</taxon>
        <taxon>Heteroconchia</taxon>
        <taxon>Euheterodonta</taxon>
        <taxon>Imparidentia</taxon>
        <taxon>Neoheterodontei</taxon>
        <taxon>Myida</taxon>
        <taxon>Dreissenoidea</taxon>
        <taxon>Dreissenidae</taxon>
        <taxon>Dreissena</taxon>
    </lineage>
</organism>
<reference evidence="3" key="1">
    <citation type="journal article" date="2019" name="bioRxiv">
        <title>The Genome of the Zebra Mussel, Dreissena polymorpha: A Resource for Invasive Species Research.</title>
        <authorList>
            <person name="McCartney M.A."/>
            <person name="Auch B."/>
            <person name="Kono T."/>
            <person name="Mallez S."/>
            <person name="Zhang Y."/>
            <person name="Obille A."/>
            <person name="Becker A."/>
            <person name="Abrahante J.E."/>
            <person name="Garbe J."/>
            <person name="Badalamenti J.P."/>
            <person name="Herman A."/>
            <person name="Mangelson H."/>
            <person name="Liachko I."/>
            <person name="Sullivan S."/>
            <person name="Sone E.D."/>
            <person name="Koren S."/>
            <person name="Silverstein K.A.T."/>
            <person name="Beckman K.B."/>
            <person name="Gohl D.M."/>
        </authorList>
    </citation>
    <scope>NUCLEOTIDE SEQUENCE</scope>
    <source>
        <strain evidence="3">Duluth1</strain>
        <tissue evidence="3">Whole animal</tissue>
    </source>
</reference>
<dbReference type="AlphaFoldDB" id="A0A9D4IFR3"/>
<proteinExistence type="predicted"/>
<evidence type="ECO:0000313" key="4">
    <source>
        <dbReference type="Proteomes" id="UP000828390"/>
    </source>
</evidence>
<evidence type="ECO:0000313" key="3">
    <source>
        <dbReference type="EMBL" id="KAH3770328.1"/>
    </source>
</evidence>
<keyword evidence="1" id="KW-0175">Coiled coil</keyword>
<feature type="coiled-coil region" evidence="1">
    <location>
        <begin position="61"/>
        <end position="115"/>
    </location>
</feature>
<reference evidence="3" key="2">
    <citation type="submission" date="2020-11" db="EMBL/GenBank/DDBJ databases">
        <authorList>
            <person name="McCartney M.A."/>
            <person name="Auch B."/>
            <person name="Kono T."/>
            <person name="Mallez S."/>
            <person name="Becker A."/>
            <person name="Gohl D.M."/>
            <person name="Silverstein K.A.T."/>
            <person name="Koren S."/>
            <person name="Bechman K.B."/>
            <person name="Herman A."/>
            <person name="Abrahante J.E."/>
            <person name="Garbe J."/>
        </authorList>
    </citation>
    <scope>NUCLEOTIDE SEQUENCE</scope>
    <source>
        <strain evidence="3">Duluth1</strain>
        <tissue evidence="3">Whole animal</tissue>
    </source>
</reference>
<dbReference type="EMBL" id="JAIWYP010000009">
    <property type="protein sequence ID" value="KAH3770328.1"/>
    <property type="molecule type" value="Genomic_DNA"/>
</dbReference>
<evidence type="ECO:0000256" key="1">
    <source>
        <dbReference type="SAM" id="Coils"/>
    </source>
</evidence>
<sequence>MNNRSKRDTKKINYKKLNDSGMADVGEHNLKIEKSTEVTQLEATAEVHVNKNGVLQLLEDDEIDEDELSHMKEEIENLKRQEEQLRKKQDFHETKKQLEKQKAKIESLKDRQMGQLGEELRASNRRAYAEGSRKNLKIQWESFLLFCLHFGNQNRLIHCAVM</sequence>
<protein>
    <submittedName>
        <fullName evidence="3">Uncharacterized protein</fullName>
    </submittedName>
</protein>